<evidence type="ECO:0000313" key="1">
    <source>
        <dbReference type="EMBL" id="QNE16775.1"/>
    </source>
</evidence>
<proteinExistence type="predicted"/>
<dbReference type="RefSeq" id="WP_206686027.1">
    <property type="nucleotide sequence ID" value="NZ_CP043661.1"/>
</dbReference>
<dbReference type="InterPro" id="IPR036412">
    <property type="entry name" value="HAD-like_sf"/>
</dbReference>
<dbReference type="InterPro" id="IPR041492">
    <property type="entry name" value="HAD_2"/>
</dbReference>
<dbReference type="Pfam" id="PF13419">
    <property type="entry name" value="HAD_2"/>
    <property type="match status" value="1"/>
</dbReference>
<dbReference type="EMBL" id="CP043661">
    <property type="protein sequence ID" value="QNE16775.1"/>
    <property type="molecule type" value="Genomic_DNA"/>
</dbReference>
<sequence length="217" mass="23729">MTNVRASHIVWDWNGTLLNDNTVVLAAVNDVCAHFGRAALTWEEWQGFYSRPVRPCYERVLARVLTDEDWVSVDRLYHDRYDLLLHTSALAPGVPDELHSWMATGRTQSLLSMWFHSQLLPTVDGHGLTELFQRIDGLPGELGGESKTEHLVRHLEAQSLDPAGVLVIGDVVDDAEAALAVGAQCILVATGGMNRAALEATGVPVTSTIPEAVRLIA</sequence>
<dbReference type="KEGG" id="kqi:F1D05_01255"/>
<dbReference type="SUPFAM" id="SSF56784">
    <property type="entry name" value="HAD-like"/>
    <property type="match status" value="1"/>
</dbReference>
<accession>A0A7G6WS10</accession>
<dbReference type="AlphaFoldDB" id="A0A7G6WS10"/>
<dbReference type="Gene3D" id="1.10.150.240">
    <property type="entry name" value="Putative phosphatase, domain 2"/>
    <property type="match status" value="1"/>
</dbReference>
<dbReference type="InterPro" id="IPR023214">
    <property type="entry name" value="HAD_sf"/>
</dbReference>
<dbReference type="PANTHER" id="PTHR43434">
    <property type="entry name" value="PHOSPHOGLYCOLATE PHOSPHATASE"/>
    <property type="match status" value="1"/>
</dbReference>
<dbReference type="PANTHER" id="PTHR43434:SF1">
    <property type="entry name" value="PHOSPHOGLYCOLATE PHOSPHATASE"/>
    <property type="match status" value="1"/>
</dbReference>
<name>A0A7G6WS10_9ACTN</name>
<dbReference type="InterPro" id="IPR050155">
    <property type="entry name" value="HAD-like_hydrolase_sf"/>
</dbReference>
<keyword evidence="2" id="KW-1185">Reference proteome</keyword>
<dbReference type="GO" id="GO:0008967">
    <property type="term" value="F:phosphoglycolate phosphatase activity"/>
    <property type="evidence" value="ECO:0007669"/>
    <property type="project" value="TreeGrafter"/>
</dbReference>
<dbReference type="Proteomes" id="UP000515563">
    <property type="component" value="Chromosome"/>
</dbReference>
<gene>
    <name evidence="1" type="ORF">F1D05_01255</name>
</gene>
<protein>
    <submittedName>
        <fullName evidence="1">HAD family hydrolase</fullName>
    </submittedName>
</protein>
<evidence type="ECO:0000313" key="2">
    <source>
        <dbReference type="Proteomes" id="UP000515563"/>
    </source>
</evidence>
<reference evidence="2" key="1">
    <citation type="submission" date="2019-09" db="EMBL/GenBank/DDBJ databases">
        <title>Antimicrobial potential of Antarctic Bacteria.</title>
        <authorList>
            <person name="Benaud N."/>
            <person name="Edwards R.J."/>
            <person name="Ferrari B.C."/>
        </authorList>
    </citation>
    <scope>NUCLEOTIDE SEQUENCE [LARGE SCALE GENOMIC DNA]</scope>
    <source>
        <strain evidence="2">SPB151</strain>
    </source>
</reference>
<dbReference type="GO" id="GO:0005829">
    <property type="term" value="C:cytosol"/>
    <property type="evidence" value="ECO:0007669"/>
    <property type="project" value="TreeGrafter"/>
</dbReference>
<dbReference type="GO" id="GO:0006281">
    <property type="term" value="P:DNA repair"/>
    <property type="evidence" value="ECO:0007669"/>
    <property type="project" value="TreeGrafter"/>
</dbReference>
<organism evidence="1 2">
    <name type="scientific">Kribbella qitaiheensis</name>
    <dbReference type="NCBI Taxonomy" id="1544730"/>
    <lineage>
        <taxon>Bacteria</taxon>
        <taxon>Bacillati</taxon>
        <taxon>Actinomycetota</taxon>
        <taxon>Actinomycetes</taxon>
        <taxon>Propionibacteriales</taxon>
        <taxon>Kribbellaceae</taxon>
        <taxon>Kribbella</taxon>
    </lineage>
</organism>
<reference evidence="1 2" key="2">
    <citation type="journal article" date="2020" name="Microbiol. Resour. Announc.">
        <title>Antarctic desert soil bacteria exhibit high novel natural product potential, evaluated through long-read genome sequencing and comparative genomics.</title>
        <authorList>
            <person name="Benaud N."/>
            <person name="Edwards R.J."/>
            <person name="Amos T.G."/>
            <person name="D'Agostino P.M."/>
            <person name="Gutierrez-Chavez C."/>
            <person name="Montgomery K."/>
            <person name="Nicetic I."/>
            <person name="Ferrari B.C."/>
        </authorList>
    </citation>
    <scope>NUCLEOTIDE SEQUENCE [LARGE SCALE GENOMIC DNA]</scope>
    <source>
        <strain evidence="1 2">SPB151</strain>
    </source>
</reference>
<dbReference type="InterPro" id="IPR023198">
    <property type="entry name" value="PGP-like_dom2"/>
</dbReference>
<keyword evidence="1" id="KW-0378">Hydrolase</keyword>
<dbReference type="Gene3D" id="3.40.50.1000">
    <property type="entry name" value="HAD superfamily/HAD-like"/>
    <property type="match status" value="1"/>
</dbReference>